<sequence length="200" mass="23424">MIIGYARVSTLDQNLSRQIKMLSDFGCEYIVEEKASGKNRTERYEFENLITNKLRFRDVLVVTELSRLARSLQDLLNILGELKEKEVDFVSIKENIDTRDNNIYSKFMLQIMGAIAEFERDLIKERQREGVSIAKKKGVYKGRKTQYHEHATGKNKLIYDVIVQSLKKNKSVMDIHRNTGVSRNTIYKIKKQMLENERNN</sequence>
<dbReference type="GO" id="GO:0000150">
    <property type="term" value="F:DNA strand exchange activity"/>
    <property type="evidence" value="ECO:0007669"/>
    <property type="project" value="InterPro"/>
</dbReference>
<dbReference type="PANTHER" id="PTHR30461">
    <property type="entry name" value="DNA-INVERTASE FROM LAMBDOID PROPHAGE"/>
    <property type="match status" value="1"/>
</dbReference>
<evidence type="ECO:0000256" key="4">
    <source>
        <dbReference type="ARBA" id="ARBA00023172"/>
    </source>
</evidence>
<keyword evidence="8" id="KW-0614">Plasmid</keyword>
<dbReference type="Pfam" id="PF00239">
    <property type="entry name" value="Resolvase"/>
    <property type="match status" value="1"/>
</dbReference>
<dbReference type="GO" id="GO:0015074">
    <property type="term" value="P:DNA integration"/>
    <property type="evidence" value="ECO:0007669"/>
    <property type="project" value="UniProtKB-KW"/>
</dbReference>
<dbReference type="SMART" id="SM00857">
    <property type="entry name" value="Resolvase"/>
    <property type="match status" value="1"/>
</dbReference>
<dbReference type="EMBL" id="KP738729">
    <property type="protein sequence ID" value="AKO69686.1"/>
    <property type="molecule type" value="Genomic_DNA"/>
</dbReference>
<dbReference type="PANTHER" id="PTHR30461:SF26">
    <property type="entry name" value="RESOLVASE HOMOLOG YNEB"/>
    <property type="match status" value="1"/>
</dbReference>
<accession>A0A0H4JMY6</accession>
<keyword evidence="3" id="KW-0238">DNA-binding</keyword>
<dbReference type="RefSeq" id="WP_173026390.1">
    <property type="nucleotide sequence ID" value="NZ_KP738729.1"/>
</dbReference>
<reference evidence="8" key="1">
    <citation type="journal article" date="2015" name="Toxicon">
        <title>Production level of tetrodotoxin in Aeromonas is associated with the copy number of a plasmid.</title>
        <authorList>
            <person name="Liu J."/>
            <person name="Wei F."/>
            <person name="Lu Y."/>
            <person name="Ma T."/>
            <person name="Zhao J."/>
            <person name="Gong X."/>
            <person name="Bao B."/>
        </authorList>
    </citation>
    <scope>NUCLEOTIDE SEQUENCE</scope>
    <source>
        <strain evidence="8">Ne-1</strain>
        <plasmid evidence="8">pNe-1</plasmid>
    </source>
</reference>
<dbReference type="InterPro" id="IPR006119">
    <property type="entry name" value="Resolv_N"/>
</dbReference>
<protein>
    <submittedName>
        <fullName evidence="8">Recombinase</fullName>
    </submittedName>
</protein>
<evidence type="ECO:0000313" key="8">
    <source>
        <dbReference type="EMBL" id="AKO69686.1"/>
    </source>
</evidence>
<evidence type="ECO:0000256" key="3">
    <source>
        <dbReference type="ARBA" id="ARBA00023125"/>
    </source>
</evidence>
<keyword evidence="2" id="KW-0229">DNA integration</keyword>
<organism evidence="8">
    <name type="scientific">Aeromonas sp. Ne-1</name>
    <dbReference type="NCBI Taxonomy" id="1675689"/>
    <lineage>
        <taxon>Bacteria</taxon>
        <taxon>Pseudomonadati</taxon>
        <taxon>Pseudomonadota</taxon>
        <taxon>Gammaproteobacteria</taxon>
        <taxon>Aeromonadales</taxon>
        <taxon>Aeromonadaceae</taxon>
        <taxon>Aeromonas</taxon>
    </lineage>
</organism>
<evidence type="ECO:0000256" key="5">
    <source>
        <dbReference type="PIRSR" id="PIRSR606118-50"/>
    </source>
</evidence>
<dbReference type="InterPro" id="IPR050639">
    <property type="entry name" value="SSR_resolvase"/>
</dbReference>
<dbReference type="PROSITE" id="PS00397">
    <property type="entry name" value="RECOMBINASES_1"/>
    <property type="match status" value="1"/>
</dbReference>
<evidence type="ECO:0000256" key="6">
    <source>
        <dbReference type="PROSITE-ProRule" id="PRU10137"/>
    </source>
</evidence>
<proteinExistence type="inferred from homology"/>
<dbReference type="Gene3D" id="1.10.10.60">
    <property type="entry name" value="Homeodomain-like"/>
    <property type="match status" value="1"/>
</dbReference>
<dbReference type="CDD" id="cd03768">
    <property type="entry name" value="SR_ResInv"/>
    <property type="match status" value="1"/>
</dbReference>
<dbReference type="GO" id="GO:0003677">
    <property type="term" value="F:DNA binding"/>
    <property type="evidence" value="ECO:0007669"/>
    <property type="project" value="UniProtKB-KW"/>
</dbReference>
<comment type="similarity">
    <text evidence="1">Belongs to the site-specific recombinase resolvase family.</text>
</comment>
<name>A0A0H4JMY6_9GAMM</name>
<keyword evidence="4" id="KW-0233">DNA recombination</keyword>
<geneLocation type="plasmid" evidence="8">
    <name>pNe-1</name>
</geneLocation>
<evidence type="ECO:0000256" key="2">
    <source>
        <dbReference type="ARBA" id="ARBA00022908"/>
    </source>
</evidence>
<dbReference type="PROSITE" id="PS51736">
    <property type="entry name" value="RECOMBINASES_3"/>
    <property type="match status" value="1"/>
</dbReference>
<dbReference type="InterPro" id="IPR006118">
    <property type="entry name" value="Recombinase_CS"/>
</dbReference>
<dbReference type="Gene3D" id="3.40.50.1390">
    <property type="entry name" value="Resolvase, N-terminal catalytic domain"/>
    <property type="match status" value="1"/>
</dbReference>
<feature type="domain" description="Resolvase/invertase-type recombinase catalytic" evidence="7">
    <location>
        <begin position="1"/>
        <end position="138"/>
    </location>
</feature>
<dbReference type="AlphaFoldDB" id="A0A0H4JMY6"/>
<evidence type="ECO:0000259" key="7">
    <source>
        <dbReference type="PROSITE" id="PS51736"/>
    </source>
</evidence>
<dbReference type="SUPFAM" id="SSF53041">
    <property type="entry name" value="Resolvase-like"/>
    <property type="match status" value="1"/>
</dbReference>
<evidence type="ECO:0000256" key="1">
    <source>
        <dbReference type="ARBA" id="ARBA00009913"/>
    </source>
</evidence>
<feature type="active site" description="O-(5'-phospho-DNA)-serine intermediate" evidence="5 6">
    <location>
        <position position="9"/>
    </location>
</feature>
<dbReference type="InterPro" id="IPR036162">
    <property type="entry name" value="Resolvase-like_N_sf"/>
</dbReference>